<dbReference type="Pfam" id="PF02368">
    <property type="entry name" value="Big_2"/>
    <property type="match status" value="1"/>
</dbReference>
<organism evidence="4 5">
    <name type="scientific">Anaerobutyricum hallii</name>
    <dbReference type="NCBI Taxonomy" id="39488"/>
    <lineage>
        <taxon>Bacteria</taxon>
        <taxon>Bacillati</taxon>
        <taxon>Bacillota</taxon>
        <taxon>Clostridia</taxon>
        <taxon>Lachnospirales</taxon>
        <taxon>Lachnospiraceae</taxon>
        <taxon>Anaerobutyricum</taxon>
    </lineage>
</organism>
<feature type="region of interest" description="Disordered" evidence="1">
    <location>
        <begin position="514"/>
        <end position="533"/>
    </location>
</feature>
<dbReference type="InterPro" id="IPR008930">
    <property type="entry name" value="Terpenoid_cyclase/PrenylTrfase"/>
</dbReference>
<dbReference type="InterPro" id="IPR008964">
    <property type="entry name" value="Invasin/intimin_cell_adhesion"/>
</dbReference>
<accession>A0A285PU11</accession>
<feature type="transmembrane region" description="Helical" evidence="2">
    <location>
        <begin position="730"/>
        <end position="751"/>
    </location>
</feature>
<protein>
    <submittedName>
        <fullName evidence="4">Terpenoid cyclases/protein prenyltransferase alpha-alpha toroid</fullName>
    </submittedName>
</protein>
<proteinExistence type="predicted"/>
<keyword evidence="4" id="KW-0808">Transferase</keyword>
<evidence type="ECO:0000313" key="4">
    <source>
        <dbReference type="EMBL" id="SOB72656.1"/>
    </source>
</evidence>
<dbReference type="GO" id="GO:0016740">
    <property type="term" value="F:transferase activity"/>
    <property type="evidence" value="ECO:0007669"/>
    <property type="project" value="UniProtKB-KW"/>
</dbReference>
<feature type="region of interest" description="Disordered" evidence="1">
    <location>
        <begin position="55"/>
        <end position="146"/>
    </location>
</feature>
<feature type="compositionally biased region" description="Basic and acidic residues" evidence="1">
    <location>
        <begin position="94"/>
        <end position="146"/>
    </location>
</feature>
<keyword evidence="2" id="KW-1133">Transmembrane helix</keyword>
<evidence type="ECO:0000259" key="3">
    <source>
        <dbReference type="SMART" id="SM00635"/>
    </source>
</evidence>
<dbReference type="KEGG" id="ehl:EHLA_2023"/>
<reference evidence="5" key="1">
    <citation type="submission" date="2017-09" db="EMBL/GenBank/DDBJ databases">
        <authorList>
            <person name="Shetty A S."/>
        </authorList>
    </citation>
    <scope>NUCLEOTIDE SEQUENCE [LARGE SCALE GENOMIC DNA]</scope>
</reference>
<dbReference type="InterPro" id="IPR003343">
    <property type="entry name" value="Big_2"/>
</dbReference>
<keyword evidence="2" id="KW-0812">Transmembrane</keyword>
<dbReference type="SUPFAM" id="SSF48239">
    <property type="entry name" value="Terpenoid cyclases/Protein prenyltransferases"/>
    <property type="match status" value="1"/>
</dbReference>
<evidence type="ECO:0000256" key="2">
    <source>
        <dbReference type="SAM" id="Phobius"/>
    </source>
</evidence>
<dbReference type="CDD" id="cd00688">
    <property type="entry name" value="ISOPREN_C2_like"/>
    <property type="match status" value="1"/>
</dbReference>
<dbReference type="SMART" id="SM00635">
    <property type="entry name" value="BID_2"/>
    <property type="match status" value="1"/>
</dbReference>
<gene>
    <name evidence="4" type="ORF">EHLA_2023</name>
</gene>
<feature type="compositionally biased region" description="Low complexity" evidence="1">
    <location>
        <begin position="517"/>
        <end position="526"/>
    </location>
</feature>
<evidence type="ECO:0000313" key="5">
    <source>
        <dbReference type="Proteomes" id="UP000217549"/>
    </source>
</evidence>
<feature type="compositionally biased region" description="Low complexity" evidence="1">
    <location>
        <begin position="654"/>
        <end position="669"/>
    </location>
</feature>
<feature type="compositionally biased region" description="Acidic residues" evidence="1">
    <location>
        <begin position="77"/>
        <end position="93"/>
    </location>
</feature>
<keyword evidence="2" id="KW-0472">Membrane</keyword>
<evidence type="ECO:0000256" key="1">
    <source>
        <dbReference type="SAM" id="MobiDB-lite"/>
    </source>
</evidence>
<dbReference type="RefSeq" id="WP_157908573.1">
    <property type="nucleotide sequence ID" value="NZ_LT907978.1"/>
</dbReference>
<dbReference type="AlphaFoldDB" id="A0A285PU11"/>
<keyword evidence="5" id="KW-1185">Reference proteome</keyword>
<dbReference type="EMBL" id="LT907978">
    <property type="protein sequence ID" value="SOB72656.1"/>
    <property type="molecule type" value="Genomic_DNA"/>
</dbReference>
<feature type="domain" description="BIG2" evidence="3">
    <location>
        <begin position="542"/>
        <end position="619"/>
    </location>
</feature>
<dbReference type="Gene3D" id="1.50.10.20">
    <property type="match status" value="1"/>
</dbReference>
<dbReference type="SUPFAM" id="SSF49373">
    <property type="entry name" value="Invasin/intimin cell-adhesion fragments"/>
    <property type="match status" value="1"/>
</dbReference>
<feature type="compositionally biased region" description="Basic and acidic residues" evidence="1">
    <location>
        <begin position="55"/>
        <end position="65"/>
    </location>
</feature>
<sequence>MKMRRTACWGRKGVCVLLAVFVFIGLCPLGNMPVCAQEKQPETVEGVQAVADAFSADKKEQERDTPAPAGKTVADLAEGEDAEGNDAAEETTTEEEKKDKVTKEDPETDNKTEVPEEPVTKEEAKECTTEKTEEASTAEEKGSSKEEVRKYLQLGRAYGIGIPLETVETTEQKEETVSDKAEKKTVSAEIKSEKTAESLNPSVDTVLANVRSYMLSVDTDPDYNSIWNVIGMTRSGLGVPASYTETFYKNVYAYLEENNWILTKTKYTEYSKLILALTAIGKDAQNIGGHNLLANLSDFTDIKYQGFNGPIWALIALNSHPSYTIPINPDAEEQTTEEGLIKYLLGRETSKGGWTLAGNEPDVDITGMTIQALAPYYETSVNVKGAINRAVEWLASVQLTSGGYATMGTETSESTAQVITALSAIGIDPATDDRFINENGKWPLTGLFQYYLPEGGFMHVAAGAGNNGGGEGGTLNGMATEQGMYATVAYKRMLQGKTALYDMSDVTITAGEKVEASSTGNSTGNTESIKEAGGTTTSLTVPVSQIVLDYSSITIVKGKTKKLTAVASPSNATNKEVKWSSSNKKVATVTQKGKVKGVKAGSAVITVTAKDGSGISASCIVKVNATPTAAASSSGSSTGTSGTATTKKLGTATTKSLGTSSAGASGTATENGKTEAGGWSFTGADYVPESYDSGDTIPLITEAEAEVPAAAAEKSWQDKTIKLEIPMGSVFYAGVGGTGLLAFEALIWFIWKKRKGKVTLE</sequence>
<dbReference type="Gene3D" id="2.60.40.1080">
    <property type="match status" value="1"/>
</dbReference>
<name>A0A285PU11_9FIRM</name>
<feature type="region of interest" description="Disordered" evidence="1">
    <location>
        <begin position="654"/>
        <end position="678"/>
    </location>
</feature>
<dbReference type="Proteomes" id="UP000217549">
    <property type="component" value="Chromosome I"/>
</dbReference>